<dbReference type="GO" id="GO:0007165">
    <property type="term" value="P:signal transduction"/>
    <property type="evidence" value="ECO:0007669"/>
    <property type="project" value="UniProtKB-KW"/>
</dbReference>
<comment type="similarity">
    <text evidence="6">Belongs to the insect chemoreceptor superfamily. Gustatory receptor (GR) family.</text>
</comment>
<dbReference type="RefSeq" id="XP_011202661.2">
    <property type="nucleotide sequence ID" value="XM_011204359.2"/>
</dbReference>
<keyword evidence="6" id="KW-0807">Transducer</keyword>
<sequence>MAINWRAAIVKVMLLAFFQFAQFCGVFSFTYRKTPKPETNQQTFDLLTRTNDVKYTVKQCVLCKWFFGIVRMMGAIIYIYGTLMMWYTNDPFYNLITFLQTNLMATGSVVMSICLLRSGKKFVCIINSFFGLFRRVQCLTPHRQVMGVHQLIFLLIIVICVGNSAFGFLLILKYTDWRELAVVTSKLYLETGLVVSLHIASIGYMCIGALYNCVNRYMREDLLPRARCLDHVLRRKKTYRLPRYTRKLIRLTRELNNCARIYNDIYNLATTFHQSIRYQILFALLFQFSLLTTVIYSILYMYTVITAIQWDAVFFCLLIIIEVLIMILSAYSAVQDGIAANKLSLDTVYMGGDTEWNRSVEIFINRMNLYEFKPNVLGFFDISSDILVMFLSASVTYLTYILQNTKLSQKL</sequence>
<dbReference type="OrthoDB" id="8009671at2759"/>
<keyword evidence="2 6" id="KW-1003">Cell membrane</keyword>
<dbReference type="FunCoup" id="A0A6I9V2L0">
    <property type="interactions" value="12"/>
</dbReference>
<dbReference type="Pfam" id="PF08395">
    <property type="entry name" value="7tm_7"/>
    <property type="match status" value="1"/>
</dbReference>
<feature type="transmembrane region" description="Helical" evidence="6">
    <location>
        <begin position="376"/>
        <end position="402"/>
    </location>
</feature>
<name>A0A6I9V2L0_BACDO</name>
<comment type="subcellular location">
    <subcellularLocation>
        <location evidence="1 6">Cell membrane</location>
        <topology evidence="1 6">Multi-pass membrane protein</topology>
    </subcellularLocation>
</comment>
<gene>
    <name evidence="8" type="primary">LOC105225752</name>
</gene>
<feature type="transmembrane region" description="Helical" evidence="6">
    <location>
        <begin position="151"/>
        <end position="172"/>
    </location>
</feature>
<keyword evidence="4 6" id="KW-1133">Transmembrane helix</keyword>
<evidence type="ECO:0000256" key="5">
    <source>
        <dbReference type="ARBA" id="ARBA00023136"/>
    </source>
</evidence>
<evidence type="ECO:0000256" key="6">
    <source>
        <dbReference type="RuleBase" id="RU363108"/>
    </source>
</evidence>
<accession>A0A6I9V2L0</accession>
<dbReference type="GO" id="GO:0050909">
    <property type="term" value="P:sensory perception of taste"/>
    <property type="evidence" value="ECO:0007669"/>
    <property type="project" value="InterPro"/>
</dbReference>
<organism evidence="7 8">
    <name type="scientific">Bactrocera dorsalis</name>
    <name type="common">Oriental fruit fly</name>
    <name type="synonym">Dacus dorsalis</name>
    <dbReference type="NCBI Taxonomy" id="27457"/>
    <lineage>
        <taxon>Eukaryota</taxon>
        <taxon>Metazoa</taxon>
        <taxon>Ecdysozoa</taxon>
        <taxon>Arthropoda</taxon>
        <taxon>Hexapoda</taxon>
        <taxon>Insecta</taxon>
        <taxon>Pterygota</taxon>
        <taxon>Neoptera</taxon>
        <taxon>Endopterygota</taxon>
        <taxon>Diptera</taxon>
        <taxon>Brachycera</taxon>
        <taxon>Muscomorpha</taxon>
        <taxon>Tephritoidea</taxon>
        <taxon>Tephritidae</taxon>
        <taxon>Bactrocera</taxon>
        <taxon>Bactrocera</taxon>
    </lineage>
</organism>
<feature type="transmembrane region" description="Helical" evidence="6">
    <location>
        <begin position="312"/>
        <end position="334"/>
    </location>
</feature>
<comment type="caution">
    <text evidence="6">Lacks conserved residue(s) required for the propagation of feature annotation.</text>
</comment>
<reference evidence="8" key="2">
    <citation type="submission" date="2025-08" db="UniProtKB">
        <authorList>
            <consortium name="RefSeq"/>
        </authorList>
    </citation>
    <scope>IDENTIFICATION</scope>
    <source>
        <tissue evidence="8">Adult</tissue>
    </source>
</reference>
<evidence type="ECO:0000256" key="2">
    <source>
        <dbReference type="ARBA" id="ARBA00022475"/>
    </source>
</evidence>
<feature type="transmembrane region" description="Helical" evidence="6">
    <location>
        <begin position="65"/>
        <end position="86"/>
    </location>
</feature>
<evidence type="ECO:0000313" key="8">
    <source>
        <dbReference type="RefSeq" id="XP_011202661.2"/>
    </source>
</evidence>
<keyword evidence="5 6" id="KW-0472">Membrane</keyword>
<dbReference type="InParanoid" id="A0A6I9V2L0"/>
<protein>
    <recommendedName>
        <fullName evidence="6">Gustatory receptor</fullName>
    </recommendedName>
</protein>
<dbReference type="InterPro" id="IPR013604">
    <property type="entry name" value="7TM_chemorcpt"/>
</dbReference>
<proteinExistence type="inferred from homology"/>
<dbReference type="GO" id="GO:0005886">
    <property type="term" value="C:plasma membrane"/>
    <property type="evidence" value="ECO:0007669"/>
    <property type="project" value="UniProtKB-SubCell"/>
</dbReference>
<evidence type="ECO:0000313" key="7">
    <source>
        <dbReference type="Proteomes" id="UP001652620"/>
    </source>
</evidence>
<reference evidence="7" key="1">
    <citation type="submission" date="2025-05" db="UniProtKB">
        <authorList>
            <consortium name="RefSeq"/>
        </authorList>
    </citation>
    <scope>NUCLEOTIDE SEQUENCE [LARGE SCALE GENOMIC DNA]</scope>
</reference>
<evidence type="ECO:0000256" key="4">
    <source>
        <dbReference type="ARBA" id="ARBA00022989"/>
    </source>
</evidence>
<keyword evidence="3 6" id="KW-0812">Transmembrane</keyword>
<feature type="transmembrane region" description="Helical" evidence="6">
    <location>
        <begin position="12"/>
        <end position="31"/>
    </location>
</feature>
<evidence type="ECO:0000256" key="3">
    <source>
        <dbReference type="ARBA" id="ARBA00022692"/>
    </source>
</evidence>
<feature type="transmembrane region" description="Helical" evidence="6">
    <location>
        <begin position="92"/>
        <end position="116"/>
    </location>
</feature>
<feature type="transmembrane region" description="Helical" evidence="6">
    <location>
        <begin position="192"/>
        <end position="214"/>
    </location>
</feature>
<dbReference type="Proteomes" id="UP001652620">
    <property type="component" value="Chromosome 2"/>
</dbReference>
<dbReference type="AlphaFoldDB" id="A0A6I9V2L0"/>
<keyword evidence="7" id="KW-1185">Reference proteome</keyword>
<comment type="function">
    <text evidence="6">Gustatory receptor which mediates acceptance or avoidance behavior, depending on its substrates.</text>
</comment>
<keyword evidence="6 8" id="KW-0675">Receptor</keyword>
<evidence type="ECO:0000256" key="1">
    <source>
        <dbReference type="ARBA" id="ARBA00004651"/>
    </source>
</evidence>
<dbReference type="GeneID" id="105225752"/>
<feature type="transmembrane region" description="Helical" evidence="6">
    <location>
        <begin position="280"/>
        <end position="300"/>
    </location>
</feature>
<dbReference type="KEGG" id="bdr:105225752"/>